<dbReference type="Proteomes" id="UP000828941">
    <property type="component" value="Chromosome 1"/>
</dbReference>
<name>A0ACB9Q7G9_BAUVA</name>
<organism evidence="1 2">
    <name type="scientific">Bauhinia variegata</name>
    <name type="common">Purple orchid tree</name>
    <name type="synonym">Phanera variegata</name>
    <dbReference type="NCBI Taxonomy" id="167791"/>
    <lineage>
        <taxon>Eukaryota</taxon>
        <taxon>Viridiplantae</taxon>
        <taxon>Streptophyta</taxon>
        <taxon>Embryophyta</taxon>
        <taxon>Tracheophyta</taxon>
        <taxon>Spermatophyta</taxon>
        <taxon>Magnoliopsida</taxon>
        <taxon>eudicotyledons</taxon>
        <taxon>Gunneridae</taxon>
        <taxon>Pentapetalae</taxon>
        <taxon>rosids</taxon>
        <taxon>fabids</taxon>
        <taxon>Fabales</taxon>
        <taxon>Fabaceae</taxon>
        <taxon>Cercidoideae</taxon>
        <taxon>Cercideae</taxon>
        <taxon>Bauhiniinae</taxon>
        <taxon>Bauhinia</taxon>
    </lineage>
</organism>
<keyword evidence="2" id="KW-1185">Reference proteome</keyword>
<sequence>MIKKNHYLTLILSLQATKNKERQVHILGKQGGRMLRNHQSQSSDRIILALKLSSLLFLFSSTPSIHGSPTRPHLFIYAGCSQVKYQPESLFEGNLNTFLSSVVSSSSQVAYESFAIGNETSTPTEGTVFGLYQCRGDLQPMECSKCVQNSVSEIGLVCPYAYGAALQLDGCYLRYEHDDFLGKPDTVLRYRKCSKSVTSDVEFFRRRDSVLSDLQAANGFRVSNSGLVKGFAQCFGDLSAADCSSCLSEAVAKLKTLCGSAAAADVYLGQCYARYWASGYYDEADSINKEQAGKTVAIIVGVLAGLAILVVVLSICKKAMA</sequence>
<accession>A0ACB9Q7G9</accession>
<reference evidence="1 2" key="1">
    <citation type="journal article" date="2022" name="DNA Res.">
        <title>Chromosomal-level genome assembly of the orchid tree Bauhinia variegata (Leguminosae; Cercidoideae) supports the allotetraploid origin hypothesis of Bauhinia.</title>
        <authorList>
            <person name="Zhong Y."/>
            <person name="Chen Y."/>
            <person name="Zheng D."/>
            <person name="Pang J."/>
            <person name="Liu Y."/>
            <person name="Luo S."/>
            <person name="Meng S."/>
            <person name="Qian L."/>
            <person name="Wei D."/>
            <person name="Dai S."/>
            <person name="Zhou R."/>
        </authorList>
    </citation>
    <scope>NUCLEOTIDE SEQUENCE [LARGE SCALE GENOMIC DNA]</scope>
    <source>
        <strain evidence="1">BV-YZ2020</strain>
    </source>
</reference>
<proteinExistence type="predicted"/>
<evidence type="ECO:0000313" key="1">
    <source>
        <dbReference type="EMBL" id="KAI4356756.1"/>
    </source>
</evidence>
<gene>
    <name evidence="1" type="ORF">L6164_000749</name>
</gene>
<evidence type="ECO:0000313" key="2">
    <source>
        <dbReference type="Proteomes" id="UP000828941"/>
    </source>
</evidence>
<comment type="caution">
    <text evidence="1">The sequence shown here is derived from an EMBL/GenBank/DDBJ whole genome shotgun (WGS) entry which is preliminary data.</text>
</comment>
<protein>
    <submittedName>
        <fullName evidence="1">Uncharacterized protein</fullName>
    </submittedName>
</protein>
<dbReference type="EMBL" id="CM039426">
    <property type="protein sequence ID" value="KAI4356756.1"/>
    <property type="molecule type" value="Genomic_DNA"/>
</dbReference>